<evidence type="ECO:0000313" key="2">
    <source>
        <dbReference type="Proteomes" id="UP000887159"/>
    </source>
</evidence>
<comment type="caution">
    <text evidence="1">The sequence shown here is derived from an EMBL/GenBank/DDBJ whole genome shotgun (WGS) entry which is preliminary data.</text>
</comment>
<name>A0A8X6RHF8_TRICX</name>
<dbReference type="Proteomes" id="UP000887159">
    <property type="component" value="Unassembled WGS sequence"/>
</dbReference>
<keyword evidence="2" id="KW-1185">Reference proteome</keyword>
<proteinExistence type="predicted"/>
<dbReference type="AlphaFoldDB" id="A0A8X6RHF8"/>
<sequence length="73" mass="8116">MVWAAIGYTTRTPLTRVVGNPNNQRNISQILRPMAVLCLAGLRVVISQQNNARPHAPRHVQTYLSTDGVRLLP</sequence>
<dbReference type="Gene3D" id="3.30.420.10">
    <property type="entry name" value="Ribonuclease H-like superfamily/Ribonuclease H"/>
    <property type="match status" value="1"/>
</dbReference>
<accession>A0A8X6RHF8</accession>
<dbReference type="GO" id="GO:0003676">
    <property type="term" value="F:nucleic acid binding"/>
    <property type="evidence" value="ECO:0007669"/>
    <property type="project" value="InterPro"/>
</dbReference>
<gene>
    <name evidence="1" type="ORF">TNCV_483371</name>
</gene>
<reference evidence="1" key="1">
    <citation type="submission" date="2020-08" db="EMBL/GenBank/DDBJ databases">
        <title>Multicomponent nature underlies the extraordinary mechanical properties of spider dragline silk.</title>
        <authorList>
            <person name="Kono N."/>
            <person name="Nakamura H."/>
            <person name="Mori M."/>
            <person name="Yoshida Y."/>
            <person name="Ohtoshi R."/>
            <person name="Malay A.D."/>
            <person name="Moran D.A.P."/>
            <person name="Tomita M."/>
            <person name="Numata K."/>
            <person name="Arakawa K."/>
        </authorList>
    </citation>
    <scope>NUCLEOTIDE SEQUENCE</scope>
</reference>
<dbReference type="EMBL" id="BMAU01021072">
    <property type="protein sequence ID" value="GFX89502.1"/>
    <property type="molecule type" value="Genomic_DNA"/>
</dbReference>
<protein>
    <submittedName>
        <fullName evidence="1">Uncharacterized protein</fullName>
    </submittedName>
</protein>
<evidence type="ECO:0000313" key="1">
    <source>
        <dbReference type="EMBL" id="GFX89502.1"/>
    </source>
</evidence>
<dbReference type="InterPro" id="IPR036397">
    <property type="entry name" value="RNaseH_sf"/>
</dbReference>
<organism evidence="1 2">
    <name type="scientific">Trichonephila clavipes</name>
    <name type="common">Golden silk orbweaver</name>
    <name type="synonym">Nephila clavipes</name>
    <dbReference type="NCBI Taxonomy" id="2585209"/>
    <lineage>
        <taxon>Eukaryota</taxon>
        <taxon>Metazoa</taxon>
        <taxon>Ecdysozoa</taxon>
        <taxon>Arthropoda</taxon>
        <taxon>Chelicerata</taxon>
        <taxon>Arachnida</taxon>
        <taxon>Araneae</taxon>
        <taxon>Araneomorphae</taxon>
        <taxon>Entelegynae</taxon>
        <taxon>Araneoidea</taxon>
        <taxon>Nephilidae</taxon>
        <taxon>Trichonephila</taxon>
    </lineage>
</organism>